<protein>
    <submittedName>
        <fullName evidence="2">Uncharacterized protein</fullName>
    </submittedName>
</protein>
<keyword evidence="3" id="KW-1185">Reference proteome</keyword>
<name>A0A9P5PE26_9AGAR</name>
<dbReference type="Proteomes" id="UP000772434">
    <property type="component" value="Unassembled WGS sequence"/>
</dbReference>
<gene>
    <name evidence="2" type="ORF">BDP27DRAFT_1428735</name>
</gene>
<dbReference type="EMBL" id="JADNRY010000195">
    <property type="protein sequence ID" value="KAF9061616.1"/>
    <property type="molecule type" value="Genomic_DNA"/>
</dbReference>
<keyword evidence="1" id="KW-0472">Membrane</keyword>
<accession>A0A9P5PE26</accession>
<dbReference type="AlphaFoldDB" id="A0A9P5PE26"/>
<feature type="transmembrane region" description="Helical" evidence="1">
    <location>
        <begin position="20"/>
        <end position="40"/>
    </location>
</feature>
<proteinExistence type="predicted"/>
<keyword evidence="1" id="KW-1133">Transmembrane helix</keyword>
<reference evidence="2" key="1">
    <citation type="submission" date="2020-11" db="EMBL/GenBank/DDBJ databases">
        <authorList>
            <consortium name="DOE Joint Genome Institute"/>
            <person name="Ahrendt S."/>
            <person name="Riley R."/>
            <person name="Andreopoulos W."/>
            <person name="Labutti K."/>
            <person name="Pangilinan J."/>
            <person name="Ruiz-Duenas F.J."/>
            <person name="Barrasa J.M."/>
            <person name="Sanchez-Garcia M."/>
            <person name="Camarero S."/>
            <person name="Miyauchi S."/>
            <person name="Serrano A."/>
            <person name="Linde D."/>
            <person name="Babiker R."/>
            <person name="Drula E."/>
            <person name="Ayuso-Fernandez I."/>
            <person name="Pacheco R."/>
            <person name="Padilla G."/>
            <person name="Ferreira P."/>
            <person name="Barriuso J."/>
            <person name="Kellner H."/>
            <person name="Castanera R."/>
            <person name="Alfaro M."/>
            <person name="Ramirez L."/>
            <person name="Pisabarro A.G."/>
            <person name="Kuo A."/>
            <person name="Tritt A."/>
            <person name="Lipzen A."/>
            <person name="He G."/>
            <person name="Yan M."/>
            <person name="Ng V."/>
            <person name="Cullen D."/>
            <person name="Martin F."/>
            <person name="Rosso M.-N."/>
            <person name="Henrissat B."/>
            <person name="Hibbett D."/>
            <person name="Martinez A.T."/>
            <person name="Grigoriev I.V."/>
        </authorList>
    </citation>
    <scope>NUCLEOTIDE SEQUENCE</scope>
    <source>
        <strain evidence="2">AH 40177</strain>
    </source>
</reference>
<evidence type="ECO:0000256" key="1">
    <source>
        <dbReference type="SAM" id="Phobius"/>
    </source>
</evidence>
<evidence type="ECO:0000313" key="3">
    <source>
        <dbReference type="Proteomes" id="UP000772434"/>
    </source>
</evidence>
<comment type="caution">
    <text evidence="2">The sequence shown here is derived from an EMBL/GenBank/DDBJ whole genome shotgun (WGS) entry which is preliminary data.</text>
</comment>
<keyword evidence="1" id="KW-0812">Transmembrane</keyword>
<sequence length="53" mass="5843">MSFLVARILVFAVSTSGSLYVQFSLVCGLTANVLLVPFAVDNWSTAFYHRCKV</sequence>
<evidence type="ECO:0000313" key="2">
    <source>
        <dbReference type="EMBL" id="KAF9061616.1"/>
    </source>
</evidence>
<organism evidence="2 3">
    <name type="scientific">Rhodocollybia butyracea</name>
    <dbReference type="NCBI Taxonomy" id="206335"/>
    <lineage>
        <taxon>Eukaryota</taxon>
        <taxon>Fungi</taxon>
        <taxon>Dikarya</taxon>
        <taxon>Basidiomycota</taxon>
        <taxon>Agaricomycotina</taxon>
        <taxon>Agaricomycetes</taxon>
        <taxon>Agaricomycetidae</taxon>
        <taxon>Agaricales</taxon>
        <taxon>Marasmiineae</taxon>
        <taxon>Omphalotaceae</taxon>
        <taxon>Rhodocollybia</taxon>
    </lineage>
</organism>